<dbReference type="EMBL" id="CP054614">
    <property type="protein sequence ID" value="QKS55362.1"/>
    <property type="molecule type" value="Genomic_DNA"/>
</dbReference>
<reference evidence="2 4" key="2">
    <citation type="submission" date="2020-06" db="EMBL/GenBank/DDBJ databases">
        <title>Complete genome of Paenibacillus barcinonensis KACC11450.</title>
        <authorList>
            <person name="Kim M."/>
            <person name="Park Y.-J."/>
            <person name="Shin J.-H."/>
        </authorList>
    </citation>
    <scope>NUCLEOTIDE SEQUENCE [LARGE SCALE GENOMIC DNA]</scope>
    <source>
        <strain evidence="2 4">KACC11450</strain>
    </source>
</reference>
<protein>
    <submittedName>
        <fullName evidence="1">Uncharacterized protein</fullName>
    </submittedName>
</protein>
<evidence type="ECO:0000313" key="2">
    <source>
        <dbReference type="EMBL" id="QKS55362.1"/>
    </source>
</evidence>
<gene>
    <name evidence="1" type="ORF">DFQ00_106102</name>
    <name evidence="2" type="ORF">HUB98_02910</name>
</gene>
<reference evidence="1 3" key="1">
    <citation type="submission" date="2018-06" db="EMBL/GenBank/DDBJ databases">
        <title>Genomic Encyclopedia of Type Strains, Phase III (KMG-III): the genomes of soil and plant-associated and newly described type strains.</title>
        <authorList>
            <person name="Whitman W."/>
        </authorList>
    </citation>
    <scope>NUCLEOTIDE SEQUENCE [LARGE SCALE GENOMIC DNA]</scope>
    <source>
        <strain evidence="1 3">CECT 7022</strain>
    </source>
</reference>
<name>A0A2V4WMZ5_PAEBA</name>
<dbReference type="EMBL" id="QJSW01000006">
    <property type="protein sequence ID" value="PYE49122.1"/>
    <property type="molecule type" value="Genomic_DNA"/>
</dbReference>
<dbReference type="OrthoDB" id="9787807at2"/>
<dbReference type="AlphaFoldDB" id="A0A2V4WMZ5"/>
<evidence type="ECO:0000313" key="3">
    <source>
        <dbReference type="Proteomes" id="UP000247790"/>
    </source>
</evidence>
<organism evidence="1 3">
    <name type="scientific">Paenibacillus barcinonensis</name>
    <dbReference type="NCBI Taxonomy" id="198119"/>
    <lineage>
        <taxon>Bacteria</taxon>
        <taxon>Bacillati</taxon>
        <taxon>Bacillota</taxon>
        <taxon>Bacilli</taxon>
        <taxon>Bacillales</taxon>
        <taxon>Paenibacillaceae</taxon>
        <taxon>Paenibacillus</taxon>
    </lineage>
</organism>
<sequence>MPELPCADEQFELTLSAHFLFTYADRLHFDFHVQTLLEMLRVTRHEVRIFPTVDLSGKRYEYMDELKSIVEQRAYSVSEVKTSYEFQRNAHTMLRIQELSQ</sequence>
<evidence type="ECO:0000313" key="1">
    <source>
        <dbReference type="EMBL" id="PYE49122.1"/>
    </source>
</evidence>
<dbReference type="Proteomes" id="UP000247790">
    <property type="component" value="Unassembled WGS sequence"/>
</dbReference>
<keyword evidence="4" id="KW-1185">Reference proteome</keyword>
<dbReference type="RefSeq" id="WP_110896652.1">
    <property type="nucleotide sequence ID" value="NZ_CP054614.1"/>
</dbReference>
<accession>A0A2V4WMZ5</accession>
<proteinExistence type="predicted"/>
<evidence type="ECO:0000313" key="4">
    <source>
        <dbReference type="Proteomes" id="UP000509327"/>
    </source>
</evidence>
<dbReference type="Proteomes" id="UP000509327">
    <property type="component" value="Chromosome"/>
</dbReference>